<keyword evidence="12" id="KW-0496">Mitochondrion</keyword>
<gene>
    <name evidence="12" type="primary">nad4L</name>
</gene>
<comment type="similarity">
    <text evidence="2">Belongs to the complex I subunit 4L family.</text>
</comment>
<protein>
    <recommendedName>
        <fullName evidence="3">NADH-ubiquinone oxidoreductase chain 4L</fullName>
    </recommendedName>
    <alternativeName>
        <fullName evidence="9">NADH dehydrogenase subunit 4L</fullName>
    </alternativeName>
</protein>
<evidence type="ECO:0000256" key="6">
    <source>
        <dbReference type="ARBA" id="ARBA00022989"/>
    </source>
</evidence>
<keyword evidence="7" id="KW-0520">NAD</keyword>
<evidence type="ECO:0000256" key="2">
    <source>
        <dbReference type="ARBA" id="ARBA00010519"/>
    </source>
</evidence>
<feature type="transmembrane region" description="Helical" evidence="11">
    <location>
        <begin position="51"/>
        <end position="73"/>
    </location>
</feature>
<geneLocation type="mitochondrion" evidence="12"/>
<evidence type="ECO:0000256" key="10">
    <source>
        <dbReference type="ARBA" id="ARBA00049551"/>
    </source>
</evidence>
<keyword evidence="6 11" id="KW-1133">Transmembrane helix</keyword>
<accession>C7FIK0</accession>
<comment type="catalytic activity">
    <reaction evidence="10">
        <text>a ubiquinone + NADH + 5 H(+)(in) = a ubiquinol + NAD(+) + 4 H(+)(out)</text>
        <dbReference type="Rhea" id="RHEA:29091"/>
        <dbReference type="Rhea" id="RHEA-COMP:9565"/>
        <dbReference type="Rhea" id="RHEA-COMP:9566"/>
        <dbReference type="ChEBI" id="CHEBI:15378"/>
        <dbReference type="ChEBI" id="CHEBI:16389"/>
        <dbReference type="ChEBI" id="CHEBI:17976"/>
        <dbReference type="ChEBI" id="CHEBI:57540"/>
        <dbReference type="ChEBI" id="CHEBI:57945"/>
        <dbReference type="EC" id="7.1.1.2"/>
    </reaction>
</comment>
<evidence type="ECO:0000256" key="3">
    <source>
        <dbReference type="ARBA" id="ARBA00016612"/>
    </source>
</evidence>
<evidence type="ECO:0000256" key="5">
    <source>
        <dbReference type="ARBA" id="ARBA00022967"/>
    </source>
</evidence>
<dbReference type="InterPro" id="IPR039428">
    <property type="entry name" value="NUOK/Mnh_C1-like"/>
</dbReference>
<dbReference type="GO" id="GO:0008137">
    <property type="term" value="F:NADH dehydrogenase (ubiquinone) activity"/>
    <property type="evidence" value="ECO:0007669"/>
    <property type="project" value="UniProtKB-EC"/>
</dbReference>
<dbReference type="Gene3D" id="1.10.287.3510">
    <property type="match status" value="1"/>
</dbReference>
<keyword evidence="8 11" id="KW-0472">Membrane</keyword>
<feature type="transmembrane region" description="Helical" evidence="11">
    <location>
        <begin position="20"/>
        <end position="39"/>
    </location>
</feature>
<name>C7FIK0_MAYDE</name>
<dbReference type="GO" id="GO:0016020">
    <property type="term" value="C:membrane"/>
    <property type="evidence" value="ECO:0007669"/>
    <property type="project" value="UniProtKB-SubCell"/>
</dbReference>
<organism evidence="12">
    <name type="scientific">Mayetiola destructor</name>
    <name type="common">Hessian fly</name>
    <dbReference type="NCBI Taxonomy" id="39758"/>
    <lineage>
        <taxon>Eukaryota</taxon>
        <taxon>Metazoa</taxon>
        <taxon>Ecdysozoa</taxon>
        <taxon>Arthropoda</taxon>
        <taxon>Hexapoda</taxon>
        <taxon>Insecta</taxon>
        <taxon>Pterygota</taxon>
        <taxon>Neoptera</taxon>
        <taxon>Endopterygota</taxon>
        <taxon>Diptera</taxon>
        <taxon>Nematocera</taxon>
        <taxon>Sciaroidea</taxon>
        <taxon>Cecidomyiidae</taxon>
        <taxon>Mayetiola</taxon>
    </lineage>
</organism>
<sequence>MLIFFFSGIFVFLLNYKYFMINLLSLEYMMLFLLFMIILMMNKSNIDSMFIMMFLTFMVTESVLGLSLLVLMIRNYGSNNLKNIVSLKF</sequence>
<dbReference type="Pfam" id="PF00420">
    <property type="entry name" value="Oxidored_q2"/>
    <property type="match status" value="1"/>
</dbReference>
<evidence type="ECO:0000256" key="11">
    <source>
        <dbReference type="SAM" id="Phobius"/>
    </source>
</evidence>
<reference evidence="12" key="1">
    <citation type="journal article" date="2009" name="Genome Biol. Evol.">
        <title>Evolution of the mitochondrial genomes of gall midges (Diptera: Cecidomyiidae): rearrangement and severe truncation of tRNA genes.</title>
        <authorList>
            <person name="Beckenbach A.T."/>
            <person name="Joy J.B."/>
        </authorList>
    </citation>
    <scope>NUCLEOTIDE SEQUENCE</scope>
</reference>
<keyword evidence="4 11" id="KW-0812">Transmembrane</keyword>
<keyword evidence="5" id="KW-1278">Translocase</keyword>
<evidence type="ECO:0000313" key="12">
    <source>
        <dbReference type="EMBL" id="ACT80226.1"/>
    </source>
</evidence>
<proteinExistence type="inferred from homology"/>
<evidence type="ECO:0000256" key="8">
    <source>
        <dbReference type="ARBA" id="ARBA00023136"/>
    </source>
</evidence>
<evidence type="ECO:0000256" key="1">
    <source>
        <dbReference type="ARBA" id="ARBA00004141"/>
    </source>
</evidence>
<evidence type="ECO:0000256" key="9">
    <source>
        <dbReference type="ARBA" id="ARBA00031586"/>
    </source>
</evidence>
<comment type="subcellular location">
    <subcellularLocation>
        <location evidence="1">Membrane</location>
        <topology evidence="1">Multi-pass membrane protein</topology>
    </subcellularLocation>
</comment>
<evidence type="ECO:0000256" key="7">
    <source>
        <dbReference type="ARBA" id="ARBA00023027"/>
    </source>
</evidence>
<dbReference type="AlphaFoldDB" id="C7FIK0"/>
<dbReference type="EMBL" id="GQ387648">
    <property type="protein sequence ID" value="ACT80226.1"/>
    <property type="molecule type" value="Genomic_DNA"/>
</dbReference>
<evidence type="ECO:0000256" key="4">
    <source>
        <dbReference type="ARBA" id="ARBA00022692"/>
    </source>
</evidence>